<dbReference type="Pfam" id="PF15889">
    <property type="entry name" value="DUF4738"/>
    <property type="match status" value="1"/>
</dbReference>
<accession>A0A096AB21</accession>
<dbReference type="Gene3D" id="2.40.128.510">
    <property type="entry name" value="Protein of unknown function DUF4738"/>
    <property type="match status" value="1"/>
</dbReference>
<dbReference type="PROSITE" id="PS51257">
    <property type="entry name" value="PROKAR_LIPOPROTEIN"/>
    <property type="match status" value="1"/>
</dbReference>
<evidence type="ECO:0000313" key="3">
    <source>
        <dbReference type="EMBL" id="KGF44140.1"/>
    </source>
</evidence>
<dbReference type="AlphaFoldDB" id="A0A096AB21"/>
<evidence type="ECO:0008006" key="5">
    <source>
        <dbReference type="Google" id="ProtNLM"/>
    </source>
</evidence>
<feature type="region of interest" description="Disordered" evidence="1">
    <location>
        <begin position="177"/>
        <end position="202"/>
    </location>
</feature>
<dbReference type="RefSeq" id="WP_036867564.1">
    <property type="nucleotide sequence ID" value="NZ_JRNQ01000049.1"/>
</dbReference>
<evidence type="ECO:0000313" key="4">
    <source>
        <dbReference type="Proteomes" id="UP000029525"/>
    </source>
</evidence>
<feature type="chain" id="PRO_5001915135" description="Lipoprotein" evidence="2">
    <location>
        <begin position="20"/>
        <end position="202"/>
    </location>
</feature>
<feature type="signal peptide" evidence="2">
    <location>
        <begin position="1"/>
        <end position="19"/>
    </location>
</feature>
<name>A0A096AB21_9BACT</name>
<reference evidence="3 4" key="1">
    <citation type="submission" date="2014-07" db="EMBL/GenBank/DDBJ databases">
        <authorList>
            <person name="McCorrison J."/>
            <person name="Sanka R."/>
            <person name="Torralba M."/>
            <person name="Gillis M."/>
            <person name="Haft D.H."/>
            <person name="Methe B."/>
            <person name="Sutton G."/>
            <person name="Nelson K.E."/>
        </authorList>
    </citation>
    <scope>NUCLEOTIDE SEQUENCE [LARGE SCALE GENOMIC DNA]</scope>
    <source>
        <strain evidence="3 4">DNF00320</strain>
    </source>
</reference>
<protein>
    <recommendedName>
        <fullName evidence="5">Lipoprotein</fullName>
    </recommendedName>
</protein>
<dbReference type="Proteomes" id="UP000029525">
    <property type="component" value="Unassembled WGS sequence"/>
</dbReference>
<evidence type="ECO:0000256" key="2">
    <source>
        <dbReference type="SAM" id="SignalP"/>
    </source>
</evidence>
<dbReference type="OrthoDB" id="1086474at2"/>
<dbReference type="InterPro" id="IPR031762">
    <property type="entry name" value="DUF4738"/>
</dbReference>
<evidence type="ECO:0000256" key="1">
    <source>
        <dbReference type="SAM" id="MobiDB-lite"/>
    </source>
</evidence>
<keyword evidence="2" id="KW-0732">Signal</keyword>
<sequence length="202" mass="22708">MIKKVILLSALGVAFFSLTGCKKEKQTHDIITKIAPKPRIPKTPIALKGFNYTKTVQWLGTQYTITIIRQADKDLPLVNDEDGRKYYDNKISVKIMRKDGKDFYQKVFTKTDFSKFINTQYDKKGALLGFMFDRVDLNTLRFGASVGSPALASDEYVPIDVVIDNLGHISMAVAQTLDTGSDQQKTNKKPKDMIESAEEDGM</sequence>
<gene>
    <name evidence="3" type="ORF">HMPREF0647_07825</name>
</gene>
<comment type="caution">
    <text evidence="3">The sequence shown here is derived from an EMBL/GenBank/DDBJ whole genome shotgun (WGS) entry which is preliminary data.</text>
</comment>
<proteinExistence type="predicted"/>
<dbReference type="EMBL" id="JRNQ01000049">
    <property type="protein sequence ID" value="KGF44140.1"/>
    <property type="molecule type" value="Genomic_DNA"/>
</dbReference>
<organism evidence="3 4">
    <name type="scientific">Prevotella bivia DNF00320</name>
    <dbReference type="NCBI Taxonomy" id="1401068"/>
    <lineage>
        <taxon>Bacteria</taxon>
        <taxon>Pseudomonadati</taxon>
        <taxon>Bacteroidota</taxon>
        <taxon>Bacteroidia</taxon>
        <taxon>Bacteroidales</taxon>
        <taxon>Prevotellaceae</taxon>
        <taxon>Prevotella</taxon>
    </lineage>
</organism>